<name>A0A0J8GR95_9ALTE</name>
<evidence type="ECO:0000313" key="2">
    <source>
        <dbReference type="EMBL" id="KMT63749.1"/>
    </source>
</evidence>
<keyword evidence="1" id="KW-0732">Signal</keyword>
<proteinExistence type="predicted"/>
<dbReference type="CDD" id="cd13671">
    <property type="entry name" value="PBP2_TRAP_SBP_like_3"/>
    <property type="match status" value="1"/>
</dbReference>
<dbReference type="PIRSF" id="PIRSF006470">
    <property type="entry name" value="DctB"/>
    <property type="match status" value="1"/>
</dbReference>
<dbReference type="InterPro" id="IPR018389">
    <property type="entry name" value="DctP_fam"/>
</dbReference>
<comment type="caution">
    <text evidence="2">The sequence shown here is derived from an EMBL/GenBank/DDBJ whole genome shotgun (WGS) entry which is preliminary data.</text>
</comment>
<dbReference type="EMBL" id="LAZL01000044">
    <property type="protein sequence ID" value="KMT63749.1"/>
    <property type="molecule type" value="Genomic_DNA"/>
</dbReference>
<evidence type="ECO:0000256" key="1">
    <source>
        <dbReference type="ARBA" id="ARBA00022729"/>
    </source>
</evidence>
<dbReference type="Gene3D" id="3.40.190.170">
    <property type="entry name" value="Bacterial extracellular solute-binding protein, family 7"/>
    <property type="match status" value="1"/>
</dbReference>
<protein>
    <submittedName>
        <fullName evidence="2">C4-dicarboxylate ABC transporter substrate-binding protein</fullName>
    </submittedName>
</protein>
<keyword evidence="3" id="KW-1185">Reference proteome</keyword>
<dbReference type="OrthoDB" id="9771186at2"/>
<dbReference type="PATRIC" id="fig|1513271.3.peg.3725"/>
<dbReference type="AlphaFoldDB" id="A0A0J8GR95"/>
<evidence type="ECO:0000313" key="3">
    <source>
        <dbReference type="Proteomes" id="UP000037600"/>
    </source>
</evidence>
<dbReference type="STRING" id="1513271.XM47_18160"/>
<dbReference type="GO" id="GO:0055085">
    <property type="term" value="P:transmembrane transport"/>
    <property type="evidence" value="ECO:0007669"/>
    <property type="project" value="InterPro"/>
</dbReference>
<dbReference type="GO" id="GO:0030288">
    <property type="term" value="C:outer membrane-bounded periplasmic space"/>
    <property type="evidence" value="ECO:0007669"/>
    <property type="project" value="InterPro"/>
</dbReference>
<accession>A0A0J8GR95</accession>
<dbReference type="PANTHER" id="PTHR33376">
    <property type="match status" value="1"/>
</dbReference>
<organism evidence="2 3">
    <name type="scientific">Catenovulum maritimum</name>
    <dbReference type="NCBI Taxonomy" id="1513271"/>
    <lineage>
        <taxon>Bacteria</taxon>
        <taxon>Pseudomonadati</taxon>
        <taxon>Pseudomonadota</taxon>
        <taxon>Gammaproteobacteria</taxon>
        <taxon>Alteromonadales</taxon>
        <taxon>Alteromonadaceae</taxon>
        <taxon>Catenovulum</taxon>
    </lineage>
</organism>
<sequence>MVRSIKLIISLFITCLCLHGCKSDDGVNVLRIGHTLDTEHSVHKAMVHMSERLRHYSDGKMDLKIYPSAQLGNEREMVELLQIGSLALTKVSAATIEGFVPEMKIYGIPYIFRNRAHRWKVLQGSIGSDLLNETEKAHIVGLGYYDSGSRSFYMTDTRVEHPSDLTSKKIRVMESATAKKMVSSFGGSSTPISFGELYAALQQGVVDGAENNPPSFYLSRHYEICKYYTLDEHTSVPDVIVASKHVMDNLTPEQQQWLKQAVADSVEVQKDLWLASETHALNEVKKAGVEVIIPDKQPYIDAVKPMHEELKGSKVGGYLDRIKQAALEL</sequence>
<dbReference type="GO" id="GO:0030246">
    <property type="term" value="F:carbohydrate binding"/>
    <property type="evidence" value="ECO:0007669"/>
    <property type="project" value="TreeGrafter"/>
</dbReference>
<dbReference type="RefSeq" id="WP_048695777.1">
    <property type="nucleotide sequence ID" value="NZ_KQ130514.1"/>
</dbReference>
<reference evidence="2 3" key="1">
    <citation type="submission" date="2015-04" db="EMBL/GenBank/DDBJ databases">
        <title>Draft Genome Sequence of the Novel Agar-Digesting Marine Bacterium Q1.</title>
        <authorList>
            <person name="Li Y."/>
            <person name="Li D."/>
            <person name="Chen G."/>
            <person name="Du Z."/>
        </authorList>
    </citation>
    <scope>NUCLEOTIDE SEQUENCE [LARGE SCALE GENOMIC DNA]</scope>
    <source>
        <strain evidence="2 3">Q1</strain>
    </source>
</reference>
<dbReference type="InterPro" id="IPR004682">
    <property type="entry name" value="TRAP_DctP"/>
</dbReference>
<dbReference type="NCBIfam" id="TIGR00787">
    <property type="entry name" value="dctP"/>
    <property type="match status" value="1"/>
</dbReference>
<dbReference type="Proteomes" id="UP000037600">
    <property type="component" value="Unassembled WGS sequence"/>
</dbReference>
<dbReference type="InterPro" id="IPR038404">
    <property type="entry name" value="TRAP_DctP_sf"/>
</dbReference>
<dbReference type="Pfam" id="PF03480">
    <property type="entry name" value="DctP"/>
    <property type="match status" value="1"/>
</dbReference>
<dbReference type="NCBIfam" id="NF037995">
    <property type="entry name" value="TRAP_S1"/>
    <property type="match status" value="1"/>
</dbReference>
<gene>
    <name evidence="2" type="ORF">XM47_18160</name>
</gene>
<dbReference type="PANTHER" id="PTHR33376:SF2">
    <property type="entry name" value="DICARBOXYLATE-BINDING PERIPLASMIC PROTEIN"/>
    <property type="match status" value="1"/>
</dbReference>